<feature type="compositionally biased region" description="Basic and acidic residues" evidence="1">
    <location>
        <begin position="67"/>
        <end position="77"/>
    </location>
</feature>
<protein>
    <submittedName>
        <fullName evidence="3">Helix-hairpin-helix domain-containing protein</fullName>
    </submittedName>
</protein>
<dbReference type="InterPro" id="IPR010994">
    <property type="entry name" value="RuvA_2-like"/>
</dbReference>
<comment type="caution">
    <text evidence="3">The sequence shown here is derived from an EMBL/GenBank/DDBJ whole genome shotgun (WGS) entry which is preliminary data.</text>
</comment>
<name>A0A538TT75_UNCEI</name>
<evidence type="ECO:0000256" key="1">
    <source>
        <dbReference type="SAM" id="MobiDB-lite"/>
    </source>
</evidence>
<evidence type="ECO:0000313" key="4">
    <source>
        <dbReference type="Proteomes" id="UP000317691"/>
    </source>
</evidence>
<proteinExistence type="predicted"/>
<dbReference type="InterPro" id="IPR051675">
    <property type="entry name" value="Endo/Exo/Phosphatase_dom_1"/>
</dbReference>
<accession>A0A538TT75</accession>
<reference evidence="3 4" key="1">
    <citation type="journal article" date="2019" name="Nat. Microbiol.">
        <title>Mediterranean grassland soil C-N compound turnover is dependent on rainfall and depth, and is mediated by genomically divergent microorganisms.</title>
        <authorList>
            <person name="Diamond S."/>
            <person name="Andeer P.F."/>
            <person name="Li Z."/>
            <person name="Crits-Christoph A."/>
            <person name="Burstein D."/>
            <person name="Anantharaman K."/>
            <person name="Lane K.R."/>
            <person name="Thomas B.C."/>
            <person name="Pan C."/>
            <person name="Northen T.R."/>
            <person name="Banfield J.F."/>
        </authorList>
    </citation>
    <scope>NUCLEOTIDE SEQUENCE [LARGE SCALE GENOMIC DNA]</scope>
    <source>
        <strain evidence="3">WS_9</strain>
    </source>
</reference>
<dbReference type="Gene3D" id="1.10.150.320">
    <property type="entry name" value="Photosystem II 12 kDa extrinsic protein"/>
    <property type="match status" value="1"/>
</dbReference>
<dbReference type="Pfam" id="PF12836">
    <property type="entry name" value="HHH_3"/>
    <property type="match status" value="1"/>
</dbReference>
<feature type="region of interest" description="Disordered" evidence="1">
    <location>
        <begin position="44"/>
        <end position="82"/>
    </location>
</feature>
<dbReference type="SUPFAM" id="SSF47781">
    <property type="entry name" value="RuvA domain 2-like"/>
    <property type="match status" value="1"/>
</dbReference>
<dbReference type="InterPro" id="IPR003583">
    <property type="entry name" value="Hlx-hairpin-Hlx_DNA-bd_motif"/>
</dbReference>
<feature type="domain" description="Helix-hairpin-helix DNA-binding motif class 1" evidence="2">
    <location>
        <begin position="125"/>
        <end position="144"/>
    </location>
</feature>
<dbReference type="GO" id="GO:0015627">
    <property type="term" value="C:type II protein secretion system complex"/>
    <property type="evidence" value="ECO:0007669"/>
    <property type="project" value="TreeGrafter"/>
</dbReference>
<dbReference type="GO" id="GO:0003677">
    <property type="term" value="F:DNA binding"/>
    <property type="evidence" value="ECO:0007669"/>
    <property type="project" value="InterPro"/>
</dbReference>
<gene>
    <name evidence="3" type="ORF">E6K79_02215</name>
</gene>
<organism evidence="3 4">
    <name type="scientific">Eiseniibacteriota bacterium</name>
    <dbReference type="NCBI Taxonomy" id="2212470"/>
    <lineage>
        <taxon>Bacteria</taxon>
        <taxon>Candidatus Eiseniibacteriota</taxon>
    </lineage>
</organism>
<dbReference type="AlphaFoldDB" id="A0A538TT75"/>
<dbReference type="SMART" id="SM00278">
    <property type="entry name" value="HhH1"/>
    <property type="match status" value="2"/>
</dbReference>
<dbReference type="GO" id="GO:0015628">
    <property type="term" value="P:protein secretion by the type II secretion system"/>
    <property type="evidence" value="ECO:0007669"/>
    <property type="project" value="TreeGrafter"/>
</dbReference>
<dbReference type="GO" id="GO:0006281">
    <property type="term" value="P:DNA repair"/>
    <property type="evidence" value="ECO:0007669"/>
    <property type="project" value="InterPro"/>
</dbReference>
<dbReference type="PANTHER" id="PTHR21180:SF32">
    <property type="entry name" value="ENDONUCLEASE_EXONUCLEASE_PHOSPHATASE FAMILY DOMAIN-CONTAINING PROTEIN 1"/>
    <property type="match status" value="1"/>
</dbReference>
<dbReference type="EMBL" id="VBOZ01000008">
    <property type="protein sequence ID" value="TMQ66804.1"/>
    <property type="molecule type" value="Genomic_DNA"/>
</dbReference>
<evidence type="ECO:0000313" key="3">
    <source>
        <dbReference type="EMBL" id="TMQ66804.1"/>
    </source>
</evidence>
<dbReference type="Proteomes" id="UP000317691">
    <property type="component" value="Unassembled WGS sequence"/>
</dbReference>
<sequence>MRAGLVFVLVSLLAGSAFREWRRSHESRFEDIVADLESRDAAARNAAPGVSADTPTDSVSGGGPLRRGREAGGRAFDRGPSLVPSRIDLDRATARELERLPGIGPGLAARILADRAERGPYGTPEALLRVKGIGPRTLERIRPYLSTPAGAADSGSPIAN</sequence>
<dbReference type="PANTHER" id="PTHR21180">
    <property type="entry name" value="ENDONUCLEASE/EXONUCLEASE/PHOSPHATASE FAMILY DOMAIN-CONTAINING PROTEIN 1"/>
    <property type="match status" value="1"/>
</dbReference>
<evidence type="ECO:0000259" key="2">
    <source>
        <dbReference type="SMART" id="SM00278"/>
    </source>
</evidence>
<feature type="domain" description="Helix-hairpin-helix DNA-binding motif class 1" evidence="2">
    <location>
        <begin position="95"/>
        <end position="114"/>
    </location>
</feature>